<dbReference type="GO" id="GO:0005737">
    <property type="term" value="C:cytoplasm"/>
    <property type="evidence" value="ECO:0007669"/>
    <property type="project" value="TreeGrafter"/>
</dbReference>
<dbReference type="FunFam" id="1.10.220.10:FF:000009">
    <property type="entry name" value="Annexin"/>
    <property type="match status" value="1"/>
</dbReference>
<evidence type="ECO:0000256" key="4">
    <source>
        <dbReference type="ARBA" id="ARBA00023216"/>
    </source>
</evidence>
<dbReference type="GO" id="GO:0001786">
    <property type="term" value="F:phosphatidylserine binding"/>
    <property type="evidence" value="ECO:0007669"/>
    <property type="project" value="TreeGrafter"/>
</dbReference>
<dbReference type="AlphaFoldDB" id="A0AA86VJ70"/>
<dbReference type="GO" id="GO:0005544">
    <property type="term" value="F:calcium-dependent phospholipid binding"/>
    <property type="evidence" value="ECO:0007669"/>
    <property type="project" value="UniProtKB-KW"/>
</dbReference>
<evidence type="ECO:0000313" key="9">
    <source>
        <dbReference type="Proteomes" id="UP001189624"/>
    </source>
</evidence>
<evidence type="ECO:0000313" key="8">
    <source>
        <dbReference type="EMBL" id="CAJ1959013.1"/>
    </source>
</evidence>
<evidence type="ECO:0000256" key="5">
    <source>
        <dbReference type="ARBA" id="ARBA00023302"/>
    </source>
</evidence>
<name>A0AA86VJ70_9FABA</name>
<dbReference type="GO" id="GO:0009651">
    <property type="term" value="P:response to salt stress"/>
    <property type="evidence" value="ECO:0007669"/>
    <property type="project" value="TreeGrafter"/>
</dbReference>
<dbReference type="FunFam" id="1.10.220.10:FF:000006">
    <property type="entry name" value="Annexin"/>
    <property type="match status" value="1"/>
</dbReference>
<evidence type="ECO:0000256" key="3">
    <source>
        <dbReference type="ARBA" id="ARBA00022837"/>
    </source>
</evidence>
<dbReference type="SUPFAM" id="SSF47874">
    <property type="entry name" value="Annexin"/>
    <property type="match status" value="2"/>
</dbReference>
<evidence type="ECO:0000256" key="7">
    <source>
        <dbReference type="RuleBase" id="RU003540"/>
    </source>
</evidence>
<keyword evidence="3 6" id="KW-0106">Calcium</keyword>
<evidence type="ECO:0000256" key="1">
    <source>
        <dbReference type="ARBA" id="ARBA00022723"/>
    </source>
</evidence>
<keyword evidence="5 7" id="KW-0111">Calcium/phospholipid-binding</keyword>
<dbReference type="Pfam" id="PF00191">
    <property type="entry name" value="Annexin"/>
    <property type="match status" value="5"/>
</dbReference>
<comment type="domain">
    <text evidence="7">A pair of annexin repeats may form one binding site for calcium and phospholipid.</text>
</comment>
<protein>
    <recommendedName>
        <fullName evidence="7">Annexin</fullName>
    </recommendedName>
</protein>
<dbReference type="PRINTS" id="PR01814">
    <property type="entry name" value="ANNEXINPLANT"/>
</dbReference>
<dbReference type="GO" id="GO:0009414">
    <property type="term" value="P:response to water deprivation"/>
    <property type="evidence" value="ECO:0007669"/>
    <property type="project" value="TreeGrafter"/>
</dbReference>
<keyword evidence="2 7" id="KW-0677">Repeat</keyword>
<dbReference type="PROSITE" id="PS51897">
    <property type="entry name" value="ANNEXIN_2"/>
    <property type="match status" value="5"/>
</dbReference>
<dbReference type="FunFam" id="1.10.220.10:FF:000001">
    <property type="entry name" value="Annexin"/>
    <property type="match status" value="2"/>
</dbReference>
<dbReference type="Proteomes" id="UP001189624">
    <property type="component" value="Chromosome 5"/>
</dbReference>
<dbReference type="GO" id="GO:0009408">
    <property type="term" value="P:response to heat"/>
    <property type="evidence" value="ECO:0007669"/>
    <property type="project" value="TreeGrafter"/>
</dbReference>
<dbReference type="Gene3D" id="1.10.220.10">
    <property type="entry name" value="Annexin"/>
    <property type="match status" value="5"/>
</dbReference>
<comment type="similarity">
    <text evidence="7">Belongs to the annexin family.</text>
</comment>
<dbReference type="Gramene" id="rna-AYBTSS11_LOCUS18039">
    <property type="protein sequence ID" value="CAJ1959013.1"/>
    <property type="gene ID" value="gene-AYBTSS11_LOCUS18039"/>
</dbReference>
<dbReference type="InterPro" id="IPR001464">
    <property type="entry name" value="Annexin"/>
</dbReference>
<dbReference type="GO" id="GO:0009409">
    <property type="term" value="P:response to cold"/>
    <property type="evidence" value="ECO:0007669"/>
    <property type="project" value="TreeGrafter"/>
</dbReference>
<evidence type="ECO:0000256" key="2">
    <source>
        <dbReference type="ARBA" id="ARBA00022737"/>
    </source>
</evidence>
<dbReference type="GO" id="GO:0005509">
    <property type="term" value="F:calcium ion binding"/>
    <property type="evidence" value="ECO:0007669"/>
    <property type="project" value="InterPro"/>
</dbReference>
<dbReference type="EMBL" id="OY731402">
    <property type="protein sequence ID" value="CAJ1959013.1"/>
    <property type="molecule type" value="Genomic_DNA"/>
</dbReference>
<sequence>MKKSSGSLPQEARLILLQLSTITNMSMEFPSKLVDQISDDFLKVLHTAIGCINYHTKYYVKVLRNAIKKFGTDEDGLSRVVVTRAEKDLKDIKKLYYKKNNVHLEDAISKETSGDYKKFILTLLGIKTKQLFLMKDIFRNGFFMYFLPREISEWIRMICCINDHKKFYEKSKKGSLSNIPMTTCVFDHQASPAQDAEALHQAFKGWGSDGKAIIAILGHRNVHQRQEIKKAYEEIYGENFIKRLESEISGDFERAMYRWMLEPADRDAVLMNVAIKNGPKDYNVIAEIACVLSAQELLAVRCAYHNRYKHSLEEDVAAHTTGHLRQASYFLTNNFDLLVGLVSSYRYEGDEINVKLAQTEANVLHEAIKEKKANYEEVIRILTTRSKTQLVATFNRYRDEHGISISKKLVDNSSEDFLKLLHTVIRCINDHKKYYEKVLRNAMKRLGTDEDDLSRVIVTRAEKDLKNIKEIYYKRNSVHLEDAVSKETSGDYKKFLLTLLGKQD</sequence>
<dbReference type="PANTHER" id="PTHR10502:SF194">
    <property type="entry name" value="ANNEXIN"/>
    <property type="match status" value="1"/>
</dbReference>
<feature type="binding site" evidence="6">
    <location>
        <position position="484"/>
    </location>
    <ligand>
        <name>Ca(2+)</name>
        <dbReference type="ChEBI" id="CHEBI:29108"/>
        <label>1</label>
    </ligand>
</feature>
<dbReference type="GO" id="GO:0005886">
    <property type="term" value="C:plasma membrane"/>
    <property type="evidence" value="ECO:0007669"/>
    <property type="project" value="TreeGrafter"/>
</dbReference>
<keyword evidence="9" id="KW-1185">Reference proteome</keyword>
<reference evidence="8" key="1">
    <citation type="submission" date="2023-10" db="EMBL/GenBank/DDBJ databases">
        <authorList>
            <person name="Domelevo Entfellner J.-B."/>
        </authorList>
    </citation>
    <scope>NUCLEOTIDE SEQUENCE</scope>
</reference>
<dbReference type="PANTHER" id="PTHR10502">
    <property type="entry name" value="ANNEXIN"/>
    <property type="match status" value="1"/>
</dbReference>
<organism evidence="8 9">
    <name type="scientific">Sphenostylis stenocarpa</name>
    <dbReference type="NCBI Taxonomy" id="92480"/>
    <lineage>
        <taxon>Eukaryota</taxon>
        <taxon>Viridiplantae</taxon>
        <taxon>Streptophyta</taxon>
        <taxon>Embryophyta</taxon>
        <taxon>Tracheophyta</taxon>
        <taxon>Spermatophyta</taxon>
        <taxon>Magnoliopsida</taxon>
        <taxon>eudicotyledons</taxon>
        <taxon>Gunneridae</taxon>
        <taxon>Pentapetalae</taxon>
        <taxon>rosids</taxon>
        <taxon>fabids</taxon>
        <taxon>Fabales</taxon>
        <taxon>Fabaceae</taxon>
        <taxon>Papilionoideae</taxon>
        <taxon>50 kb inversion clade</taxon>
        <taxon>NPAAA clade</taxon>
        <taxon>indigoferoid/millettioid clade</taxon>
        <taxon>Phaseoleae</taxon>
        <taxon>Sphenostylis</taxon>
    </lineage>
</organism>
<dbReference type="InterPro" id="IPR018502">
    <property type="entry name" value="Annexin_repeat"/>
</dbReference>
<evidence type="ECO:0000256" key="6">
    <source>
        <dbReference type="PIRSR" id="PIRSR609118-1"/>
    </source>
</evidence>
<dbReference type="PRINTS" id="PR00196">
    <property type="entry name" value="ANNEXIN"/>
</dbReference>
<feature type="binding site" evidence="6">
    <location>
        <position position="444"/>
    </location>
    <ligand>
        <name>Ca(2+)</name>
        <dbReference type="ChEBI" id="CHEBI:29108"/>
        <label>1</label>
    </ligand>
</feature>
<accession>A0AA86VJ70</accession>
<dbReference type="PROSITE" id="PS00223">
    <property type="entry name" value="ANNEXIN_1"/>
    <property type="match status" value="2"/>
</dbReference>
<dbReference type="InterPro" id="IPR018252">
    <property type="entry name" value="Annexin_repeat_CS"/>
</dbReference>
<keyword evidence="4 7" id="KW-0041">Annexin</keyword>
<dbReference type="InterPro" id="IPR009118">
    <property type="entry name" value="AnnexinD_plant"/>
</dbReference>
<dbReference type="InterPro" id="IPR037104">
    <property type="entry name" value="Annexin_sf"/>
</dbReference>
<proteinExistence type="inferred from homology"/>
<dbReference type="FunFam" id="1.10.220.10:FF:000008">
    <property type="entry name" value="Annexin"/>
    <property type="match status" value="1"/>
</dbReference>
<keyword evidence="1 6" id="KW-0479">Metal-binding</keyword>
<gene>
    <name evidence="8" type="ORF">AYBTSS11_LOCUS18039</name>
</gene>
<dbReference type="SMART" id="SM00335">
    <property type="entry name" value="ANX"/>
    <property type="match status" value="5"/>
</dbReference>